<dbReference type="AlphaFoldDB" id="A0A6A6DKZ9"/>
<dbReference type="PANTHER" id="PTHR19303">
    <property type="entry name" value="TRANSPOSON"/>
    <property type="match status" value="1"/>
</dbReference>
<evidence type="ECO:0000313" key="2">
    <source>
        <dbReference type="EMBL" id="KAF2180151.1"/>
    </source>
</evidence>
<dbReference type="Proteomes" id="UP000800200">
    <property type="component" value="Unassembled WGS sequence"/>
</dbReference>
<gene>
    <name evidence="2" type="ORF">K469DRAFT_593699</name>
</gene>
<reference evidence="2" key="1">
    <citation type="journal article" date="2020" name="Stud. Mycol.">
        <title>101 Dothideomycetes genomes: a test case for predicting lifestyles and emergence of pathogens.</title>
        <authorList>
            <person name="Haridas S."/>
            <person name="Albert R."/>
            <person name="Binder M."/>
            <person name="Bloem J."/>
            <person name="Labutti K."/>
            <person name="Salamov A."/>
            <person name="Andreopoulos B."/>
            <person name="Baker S."/>
            <person name="Barry K."/>
            <person name="Bills G."/>
            <person name="Bluhm B."/>
            <person name="Cannon C."/>
            <person name="Castanera R."/>
            <person name="Culley D."/>
            <person name="Daum C."/>
            <person name="Ezra D."/>
            <person name="Gonzalez J."/>
            <person name="Henrissat B."/>
            <person name="Kuo A."/>
            <person name="Liang C."/>
            <person name="Lipzen A."/>
            <person name="Lutzoni F."/>
            <person name="Magnuson J."/>
            <person name="Mondo S."/>
            <person name="Nolan M."/>
            <person name="Ohm R."/>
            <person name="Pangilinan J."/>
            <person name="Park H.-J."/>
            <person name="Ramirez L."/>
            <person name="Alfaro M."/>
            <person name="Sun H."/>
            <person name="Tritt A."/>
            <person name="Yoshinaga Y."/>
            <person name="Zwiers L.-H."/>
            <person name="Turgeon B."/>
            <person name="Goodwin S."/>
            <person name="Spatafora J."/>
            <person name="Crous P."/>
            <person name="Grigoriev I."/>
        </authorList>
    </citation>
    <scope>NUCLEOTIDE SEQUENCE</scope>
    <source>
        <strain evidence="2">CBS 207.26</strain>
    </source>
</reference>
<dbReference type="EMBL" id="ML994660">
    <property type="protein sequence ID" value="KAF2180151.1"/>
    <property type="molecule type" value="Genomic_DNA"/>
</dbReference>
<feature type="domain" description="DDE-1" evidence="1">
    <location>
        <begin position="77"/>
        <end position="232"/>
    </location>
</feature>
<dbReference type="GO" id="GO:0005634">
    <property type="term" value="C:nucleus"/>
    <property type="evidence" value="ECO:0007669"/>
    <property type="project" value="TreeGrafter"/>
</dbReference>
<sequence>MADDLLGARGRDPIGKNWTDNFINRYKEVKKKYGILNEDTYNFDETGFMMGVIHPFMVVTSSNRRAGKTQYVQPGNKEWITMIQAINASGWPVLLYIIFAGKVHITTWYKECEMPPNWKVNLSHNGWTNNEIRVAWLKHFDNVTRSRTQGVYRLLIIDGHESHQSITFQNLCKEYKIITLYMPSHSSHLLQPLDVGCFGPLKKAYSYEVMELSRYSNFHVTKEDFLPAFKIAFYKVFIESNIQGAF</sequence>
<dbReference type="GO" id="GO:0003677">
    <property type="term" value="F:DNA binding"/>
    <property type="evidence" value="ECO:0007669"/>
    <property type="project" value="TreeGrafter"/>
</dbReference>
<keyword evidence="3" id="KW-1185">Reference proteome</keyword>
<proteinExistence type="predicted"/>
<evidence type="ECO:0000259" key="1">
    <source>
        <dbReference type="Pfam" id="PF03184"/>
    </source>
</evidence>
<name>A0A6A6DKZ9_9PEZI</name>
<organism evidence="2 3">
    <name type="scientific">Zopfia rhizophila CBS 207.26</name>
    <dbReference type="NCBI Taxonomy" id="1314779"/>
    <lineage>
        <taxon>Eukaryota</taxon>
        <taxon>Fungi</taxon>
        <taxon>Dikarya</taxon>
        <taxon>Ascomycota</taxon>
        <taxon>Pezizomycotina</taxon>
        <taxon>Dothideomycetes</taxon>
        <taxon>Dothideomycetes incertae sedis</taxon>
        <taxon>Zopfiaceae</taxon>
        <taxon>Zopfia</taxon>
    </lineage>
</organism>
<dbReference type="OrthoDB" id="5425161at2759"/>
<evidence type="ECO:0000313" key="3">
    <source>
        <dbReference type="Proteomes" id="UP000800200"/>
    </source>
</evidence>
<dbReference type="InterPro" id="IPR050863">
    <property type="entry name" value="CenT-Element_Derived"/>
</dbReference>
<accession>A0A6A6DKZ9</accession>
<dbReference type="PANTHER" id="PTHR19303:SF62">
    <property type="entry name" value="HTH CENPB-TYPE DOMAIN-CONTAINING PROTEIN-RELATED"/>
    <property type="match status" value="1"/>
</dbReference>
<dbReference type="InterPro" id="IPR004875">
    <property type="entry name" value="DDE_SF_endonuclease_dom"/>
</dbReference>
<dbReference type="Pfam" id="PF03184">
    <property type="entry name" value="DDE_1"/>
    <property type="match status" value="1"/>
</dbReference>
<protein>
    <submittedName>
        <fullName evidence="2">CENP-B protein</fullName>
    </submittedName>
</protein>